<dbReference type="InterPro" id="IPR013083">
    <property type="entry name" value="Znf_RING/FYVE/PHD"/>
</dbReference>
<sequence>MPFFKKKGSDDHFYKSRLEHKLYLARENPEPCFDLSDCALRDVPAGVFSLCKVFRKESLYLQDNQLSSLEGGGNVKDLAMLTTLDLQNNNFLFLPESFGFLINIRMLFLNNNKLNSLPDCFDSLKQLQVLEVAQNKLRSIPLSLCKALHLTKLDLRENSDLTLRKLPPSIIEMPMLETLLMDESQLSCVPENIVEKGTRGILSFFAEENGLEYIPLEERQLPESADEGKVVNVFDTEKQQRGFKERLHQLDQLKAQRQRERILLEADRGETHQREFEARCALKENRGRLLAHLAFQQSKLEKEVERLQQQREEERRRLILHLQEVERNTDVMITQLLLLSAQEREQERQEKLIRAQEEEQELLATMQQQQRDLQKHDVLDGMKQLVEEEMRQERIMREYEQCRVEMTSSLLCKELESSNMLLNAVDRHSSAQMELVQRLQKDEELQRAAVCSLLERSDARTWGLVQQVSLVEQQLAQLTALELQRRNHQLSEQLSDLAEKRTALSSLLVHLLQEQSLRREQLIHTLHEMERHRQDSSDFWLHQYQRLLDSRPNRFIDKERVLDPLLANHLVLNGVVHCLPFLAQWMHDPDALINVTHAQLKAAGIRSDQDSYNVLRALELYAEERECAIQKLSCFNPPNLPSAPIEEASALPEPSTSSVAVLETDENIPKGIIETECVICMEAACDVIILQCGHMCCCAKCCEPLINCPMCRGDIERKIRVRAA</sequence>
<dbReference type="InterPro" id="IPR001611">
    <property type="entry name" value="Leu-rich_rpt"/>
</dbReference>
<dbReference type="AlphaFoldDB" id="A0A6J1STU9"/>
<organism evidence="8 10">
    <name type="scientific">Frankliniella occidentalis</name>
    <name type="common">Western flower thrips</name>
    <name type="synonym">Euthrips occidentalis</name>
    <dbReference type="NCBI Taxonomy" id="133901"/>
    <lineage>
        <taxon>Eukaryota</taxon>
        <taxon>Metazoa</taxon>
        <taxon>Ecdysozoa</taxon>
        <taxon>Arthropoda</taxon>
        <taxon>Hexapoda</taxon>
        <taxon>Insecta</taxon>
        <taxon>Pterygota</taxon>
        <taxon>Neoptera</taxon>
        <taxon>Paraneoptera</taxon>
        <taxon>Thysanoptera</taxon>
        <taxon>Terebrantia</taxon>
        <taxon>Thripoidea</taxon>
        <taxon>Thripidae</taxon>
        <taxon>Frankliniella</taxon>
    </lineage>
</organism>
<keyword evidence="3 5" id="KW-0479">Metal-binding</keyword>
<dbReference type="KEGG" id="foc:113210774"/>
<dbReference type="RefSeq" id="XP_026284703.1">
    <property type="nucleotide sequence ID" value="XM_026428918.2"/>
</dbReference>
<dbReference type="Pfam" id="PF13855">
    <property type="entry name" value="LRR_8"/>
    <property type="match status" value="1"/>
</dbReference>
<feature type="coiled-coil region" evidence="6">
    <location>
        <begin position="290"/>
        <end position="372"/>
    </location>
</feature>
<dbReference type="PANTHER" id="PTHR48051">
    <property type="match status" value="1"/>
</dbReference>
<evidence type="ECO:0000256" key="1">
    <source>
        <dbReference type="ARBA" id="ARBA00022614"/>
    </source>
</evidence>
<keyword evidence="1" id="KW-0433">Leucine-rich repeat</keyword>
<feature type="domain" description="RING-type" evidence="7">
    <location>
        <begin position="677"/>
        <end position="712"/>
    </location>
</feature>
<evidence type="ECO:0000256" key="4">
    <source>
        <dbReference type="ARBA" id="ARBA00022833"/>
    </source>
</evidence>
<keyword evidence="4" id="KW-0862">Zinc</keyword>
<dbReference type="Gene3D" id="3.30.40.10">
    <property type="entry name" value="Zinc/RING finger domain, C3HC4 (zinc finger)"/>
    <property type="match status" value="1"/>
</dbReference>
<evidence type="ECO:0000256" key="3">
    <source>
        <dbReference type="ARBA" id="ARBA00022771"/>
    </source>
</evidence>
<dbReference type="CDD" id="cd16515">
    <property type="entry name" value="RING-HC_LRSAM1"/>
    <property type="match status" value="1"/>
</dbReference>
<dbReference type="PROSITE" id="PS50089">
    <property type="entry name" value="ZF_RING_2"/>
    <property type="match status" value="1"/>
</dbReference>
<name>A0A6J1STU9_FRAOC</name>
<dbReference type="InterPro" id="IPR001841">
    <property type="entry name" value="Znf_RING"/>
</dbReference>
<gene>
    <name evidence="9 10 11" type="primary">LOC113210774</name>
</gene>
<dbReference type="GO" id="GO:0008270">
    <property type="term" value="F:zinc ion binding"/>
    <property type="evidence" value="ECO:0007669"/>
    <property type="project" value="UniProtKB-KW"/>
</dbReference>
<dbReference type="InterPro" id="IPR032675">
    <property type="entry name" value="LRR_dom_sf"/>
</dbReference>
<keyword evidence="6" id="KW-0175">Coiled coil</keyword>
<dbReference type="Proteomes" id="UP000504606">
    <property type="component" value="Unplaced"/>
</dbReference>
<evidence type="ECO:0000313" key="9">
    <source>
        <dbReference type="RefSeq" id="XP_026284703.1"/>
    </source>
</evidence>
<dbReference type="SUPFAM" id="SSF57850">
    <property type="entry name" value="RING/U-box"/>
    <property type="match status" value="1"/>
</dbReference>
<dbReference type="GO" id="GO:0005737">
    <property type="term" value="C:cytoplasm"/>
    <property type="evidence" value="ECO:0007669"/>
    <property type="project" value="TreeGrafter"/>
</dbReference>
<evidence type="ECO:0000259" key="7">
    <source>
        <dbReference type="PROSITE" id="PS50089"/>
    </source>
</evidence>
<dbReference type="RefSeq" id="XP_052122219.1">
    <property type="nucleotide sequence ID" value="XM_052266259.1"/>
</dbReference>
<dbReference type="OrthoDB" id="1711136at2759"/>
<evidence type="ECO:0000313" key="10">
    <source>
        <dbReference type="RefSeq" id="XP_026284704.1"/>
    </source>
</evidence>
<evidence type="ECO:0000313" key="8">
    <source>
        <dbReference type="Proteomes" id="UP000504606"/>
    </source>
</evidence>
<proteinExistence type="predicted"/>
<evidence type="ECO:0000256" key="6">
    <source>
        <dbReference type="SAM" id="Coils"/>
    </source>
</evidence>
<keyword evidence="2" id="KW-0677">Repeat</keyword>
<evidence type="ECO:0000256" key="2">
    <source>
        <dbReference type="ARBA" id="ARBA00022737"/>
    </source>
</evidence>
<dbReference type="Gene3D" id="3.80.10.10">
    <property type="entry name" value="Ribonuclease Inhibitor"/>
    <property type="match status" value="1"/>
</dbReference>
<dbReference type="SUPFAM" id="SSF52058">
    <property type="entry name" value="L domain-like"/>
    <property type="match status" value="1"/>
</dbReference>
<keyword evidence="8" id="KW-1185">Reference proteome</keyword>
<dbReference type="SMART" id="SM00369">
    <property type="entry name" value="LRR_TYP"/>
    <property type="match status" value="4"/>
</dbReference>
<dbReference type="GeneID" id="113210774"/>
<dbReference type="RefSeq" id="XP_026284704.1">
    <property type="nucleotide sequence ID" value="XM_026428919.2"/>
</dbReference>
<dbReference type="InterPro" id="IPR050216">
    <property type="entry name" value="LRR_domain-containing"/>
</dbReference>
<dbReference type="Pfam" id="PF13920">
    <property type="entry name" value="zf-C3HC4_3"/>
    <property type="match status" value="1"/>
</dbReference>
<evidence type="ECO:0000313" key="11">
    <source>
        <dbReference type="RefSeq" id="XP_052122219.1"/>
    </source>
</evidence>
<accession>A0A6J1STU9</accession>
<dbReference type="InterPro" id="IPR003591">
    <property type="entry name" value="Leu-rich_rpt_typical-subtyp"/>
</dbReference>
<dbReference type="PANTHER" id="PTHR48051:SF47">
    <property type="entry name" value="LEUCINE RICH REPEAT AND STERILE ALPHA MOTIF CONTAINING 1"/>
    <property type="match status" value="1"/>
</dbReference>
<evidence type="ECO:0000256" key="5">
    <source>
        <dbReference type="PROSITE-ProRule" id="PRU00175"/>
    </source>
</evidence>
<keyword evidence="3 5" id="KW-0863">Zinc-finger</keyword>
<protein>
    <submittedName>
        <fullName evidence="9 10">E3 ubiquitin-protein ligase LRSAM1 isoform X1</fullName>
    </submittedName>
</protein>
<reference evidence="9 10" key="1">
    <citation type="submission" date="2025-04" db="UniProtKB">
        <authorList>
            <consortium name="RefSeq"/>
        </authorList>
    </citation>
    <scope>IDENTIFICATION</scope>
    <source>
        <tissue evidence="9 10">Whole organism</tissue>
    </source>
</reference>